<organism evidence="2 3">
    <name type="scientific">Pseudoduganella namucuonensis</name>
    <dbReference type="NCBI Taxonomy" id="1035707"/>
    <lineage>
        <taxon>Bacteria</taxon>
        <taxon>Pseudomonadati</taxon>
        <taxon>Pseudomonadota</taxon>
        <taxon>Betaproteobacteria</taxon>
        <taxon>Burkholderiales</taxon>
        <taxon>Oxalobacteraceae</taxon>
        <taxon>Telluria group</taxon>
        <taxon>Pseudoduganella</taxon>
    </lineage>
</organism>
<dbReference type="RefSeq" id="WP_177307410.1">
    <property type="nucleotide sequence ID" value="NZ_FPBO01000022.1"/>
</dbReference>
<dbReference type="InterPro" id="IPR021027">
    <property type="entry name" value="Transposase_put_HTH"/>
</dbReference>
<dbReference type="Pfam" id="PF12323">
    <property type="entry name" value="HTH_OrfB_IS605"/>
    <property type="match status" value="1"/>
</dbReference>
<sequence length="219" mass="25444">MKRLQAFRFELRPNFEQQRSMRRFAGACRFVYNKALSLQQTRHAEGAKHLSYAGMCAALMEWKAQPETDWLRETHSQVLQQSLKNLDHAYVNFFARRAGFPRFKRRGRHDGFRYPQGCKLEQHSDRIYLPRLGWCRYRNSRVVSGEIKNVTVSLSGAAWFVSIQTEREVADTVPLPGGAVVGIDLGIARFATMSDGHHVEPRWARRRSRPTCWPSRPPR</sequence>
<reference evidence="3" key="1">
    <citation type="submission" date="2016-10" db="EMBL/GenBank/DDBJ databases">
        <authorList>
            <person name="Varghese N."/>
            <person name="Submissions S."/>
        </authorList>
    </citation>
    <scope>NUCLEOTIDE SEQUENCE [LARGE SCALE GENOMIC DNA]</scope>
    <source>
        <strain evidence="3">CGMCC 1.11014</strain>
    </source>
</reference>
<dbReference type="NCBIfam" id="NF040570">
    <property type="entry name" value="guided_TnpB"/>
    <property type="match status" value="1"/>
</dbReference>
<proteinExistence type="predicted"/>
<dbReference type="EMBL" id="FPBO01000022">
    <property type="protein sequence ID" value="SFV03939.1"/>
    <property type="molecule type" value="Genomic_DNA"/>
</dbReference>
<gene>
    <name evidence="2" type="ORF">SAMN05216552_102278</name>
</gene>
<dbReference type="Proteomes" id="UP000199391">
    <property type="component" value="Unassembled WGS sequence"/>
</dbReference>
<protein>
    <submittedName>
        <fullName evidence="2">Putative transposase</fullName>
    </submittedName>
</protein>
<feature type="domain" description="Transposase putative helix-turn-helix" evidence="1">
    <location>
        <begin position="1"/>
        <end position="48"/>
    </location>
</feature>
<keyword evidence="3" id="KW-1185">Reference proteome</keyword>
<dbReference type="STRING" id="1035707.SAMN05216552_102278"/>
<evidence type="ECO:0000313" key="3">
    <source>
        <dbReference type="Proteomes" id="UP000199391"/>
    </source>
</evidence>
<accession>A0A1I7L2E5</accession>
<evidence type="ECO:0000259" key="1">
    <source>
        <dbReference type="Pfam" id="PF12323"/>
    </source>
</evidence>
<evidence type="ECO:0000313" key="2">
    <source>
        <dbReference type="EMBL" id="SFV03939.1"/>
    </source>
</evidence>
<name>A0A1I7L2E5_9BURK</name>
<dbReference type="AlphaFoldDB" id="A0A1I7L2E5"/>